<evidence type="ECO:0000313" key="3">
    <source>
        <dbReference type="EMBL" id="MBO8470627.1"/>
    </source>
</evidence>
<accession>A0A9D9NEF8</accession>
<dbReference type="PANTHER" id="PTHR10569">
    <property type="entry name" value="GLYCOGEN DEBRANCHING ENZYME"/>
    <property type="match status" value="1"/>
</dbReference>
<dbReference type="InterPro" id="IPR012341">
    <property type="entry name" value="6hp_glycosidase-like_sf"/>
</dbReference>
<dbReference type="EMBL" id="JADIMB010000034">
    <property type="protein sequence ID" value="MBO8470627.1"/>
    <property type="molecule type" value="Genomic_DNA"/>
</dbReference>
<proteinExistence type="predicted"/>
<feature type="domain" description="Glycogen debranching enzyme bacterial and archaeal type N-terminal" evidence="2">
    <location>
        <begin position="20"/>
        <end position="239"/>
    </location>
</feature>
<reference evidence="3" key="1">
    <citation type="submission" date="2020-10" db="EMBL/GenBank/DDBJ databases">
        <authorList>
            <person name="Gilroy R."/>
        </authorList>
    </citation>
    <scope>NUCLEOTIDE SEQUENCE</scope>
    <source>
        <strain evidence="3">B2-22910</strain>
    </source>
</reference>
<dbReference type="Pfam" id="PF06202">
    <property type="entry name" value="GDE_C"/>
    <property type="match status" value="1"/>
</dbReference>
<dbReference type="GO" id="GO:0004134">
    <property type="term" value="F:4-alpha-glucanotransferase activity"/>
    <property type="evidence" value="ECO:0007669"/>
    <property type="project" value="InterPro"/>
</dbReference>
<dbReference type="GO" id="GO:0005980">
    <property type="term" value="P:glycogen catabolic process"/>
    <property type="evidence" value="ECO:0007669"/>
    <property type="project" value="InterPro"/>
</dbReference>
<gene>
    <name evidence="3" type="ORF">IAB82_02395</name>
</gene>
<evidence type="ECO:0000259" key="2">
    <source>
        <dbReference type="Pfam" id="PF12439"/>
    </source>
</evidence>
<reference evidence="3" key="2">
    <citation type="journal article" date="2021" name="PeerJ">
        <title>Extensive microbial diversity within the chicken gut microbiome revealed by metagenomics and culture.</title>
        <authorList>
            <person name="Gilroy R."/>
            <person name="Ravi A."/>
            <person name="Getino M."/>
            <person name="Pursley I."/>
            <person name="Horton D.L."/>
            <person name="Alikhan N.F."/>
            <person name="Baker D."/>
            <person name="Gharbi K."/>
            <person name="Hall N."/>
            <person name="Watson M."/>
            <person name="Adriaenssens E.M."/>
            <person name="Foster-Nyarko E."/>
            <person name="Jarju S."/>
            <person name="Secka A."/>
            <person name="Antonio M."/>
            <person name="Oren A."/>
            <person name="Chaudhuri R.R."/>
            <person name="La Ragione R."/>
            <person name="Hildebrand F."/>
            <person name="Pallen M.J."/>
        </authorList>
    </citation>
    <scope>NUCLEOTIDE SEQUENCE</scope>
    <source>
        <strain evidence="3">B2-22910</strain>
    </source>
</reference>
<dbReference type="SUPFAM" id="SSF48208">
    <property type="entry name" value="Six-hairpin glycosidases"/>
    <property type="match status" value="1"/>
</dbReference>
<dbReference type="GO" id="GO:0004135">
    <property type="term" value="F:amylo-alpha-1,6-glucosidase activity"/>
    <property type="evidence" value="ECO:0007669"/>
    <property type="project" value="InterPro"/>
</dbReference>
<comment type="caution">
    <text evidence="3">The sequence shown here is derived from an EMBL/GenBank/DDBJ whole genome shotgun (WGS) entry which is preliminary data.</text>
</comment>
<feature type="domain" description="Glycogen debranching enzyme C-terminal" evidence="1">
    <location>
        <begin position="284"/>
        <end position="633"/>
    </location>
</feature>
<dbReference type="InterPro" id="IPR024742">
    <property type="entry name" value="Glycogen_debranch_N"/>
</dbReference>
<organism evidence="3 4">
    <name type="scientific">Candidatus Cryptobacteroides faecavium</name>
    <dbReference type="NCBI Taxonomy" id="2840762"/>
    <lineage>
        <taxon>Bacteria</taxon>
        <taxon>Pseudomonadati</taxon>
        <taxon>Bacteroidota</taxon>
        <taxon>Bacteroidia</taxon>
        <taxon>Bacteroidales</taxon>
        <taxon>Candidatus Cryptobacteroides</taxon>
    </lineage>
</organism>
<evidence type="ECO:0000259" key="1">
    <source>
        <dbReference type="Pfam" id="PF06202"/>
    </source>
</evidence>
<dbReference type="Gene3D" id="1.50.10.10">
    <property type="match status" value="1"/>
</dbReference>
<dbReference type="InterPro" id="IPR032790">
    <property type="entry name" value="GDE_C"/>
</dbReference>
<dbReference type="InterPro" id="IPR010401">
    <property type="entry name" value="AGL/Gdb1"/>
</dbReference>
<dbReference type="InterPro" id="IPR008928">
    <property type="entry name" value="6-hairpin_glycosidase_sf"/>
</dbReference>
<sequence length="648" mass="73400">MAFLKFNKSELVNLEYSLKREIILANETGAYCNTSLVGCNTRRYHGLLAVPVDNFGGGKYMLLSSVDESLIMGGKQFNLGIHCYGDIYEPRGHKYIIDFDADPVPELVYKVGDILFSKSILMVPDNGQVLIKYTLLGAPQKTVLKLKPFLAFRNVHSLTHQNGEANTEGRDIPGGVAYRMYDGFPDLNLQLSGKAVFKKMPYWYNGITYSDEYRRGFDCTEDLFVPGEFTTELKPGESVVLSASVTEVSVRGLKRRFDDIVAKMPPIKDFHDLLVRNAEMLKCRHNGKEQINAGLSWLQTGLLRETIESLPGLTIYADGNAAEFEKILDTLIADEQERLFHRTTQVESPLRLTDTIQQYIEFTGDEKRVWKKYGPTLKGIIESYAPGRRREVTMHPNGLLWAQMDWTALSWMNTYISGQPVNERAGYQVETNAFWYNALCFAIDMETKYGPKKNNGFVAQWTPVRDLVKQNFQPVFWNAEHGYLADYVDGNGQNLDVRPNQMFAVYLTYSPVDDEVKSEVMTVISNELVTRRGIRTLSPRNIKYKGVYEGSQTDRDLAYHNGCAFPSLLAPYIAICFRMMGAAFYKKAEWLTEGFYEDINKHGVGVFAELYDGDPPHEPHGAIASACSTAALLTIDSLMNRYRKEGKK</sequence>
<dbReference type="Pfam" id="PF12439">
    <property type="entry name" value="GDE_N"/>
    <property type="match status" value="1"/>
</dbReference>
<protein>
    <submittedName>
        <fullName evidence="3">Glycogen debranching enzyme family protein</fullName>
    </submittedName>
</protein>
<evidence type="ECO:0000313" key="4">
    <source>
        <dbReference type="Proteomes" id="UP000823603"/>
    </source>
</evidence>
<dbReference type="PANTHER" id="PTHR10569:SF2">
    <property type="entry name" value="GLYCOGEN DEBRANCHING ENZYME"/>
    <property type="match status" value="1"/>
</dbReference>
<dbReference type="AlphaFoldDB" id="A0A9D9NEF8"/>
<dbReference type="Proteomes" id="UP000823603">
    <property type="component" value="Unassembled WGS sequence"/>
</dbReference>
<name>A0A9D9NEF8_9BACT</name>